<dbReference type="GO" id="GO:0016020">
    <property type="term" value="C:membrane"/>
    <property type="evidence" value="ECO:0007669"/>
    <property type="project" value="UniProtKB-UniRule"/>
</dbReference>
<keyword evidence="4" id="KW-0732">Signal</keyword>
<keyword evidence="1" id="KW-0472">Membrane</keyword>
<feature type="region of interest" description="Disordered" evidence="3">
    <location>
        <begin position="571"/>
        <end position="598"/>
    </location>
</feature>
<feature type="domain" description="OmpA-like" evidence="5">
    <location>
        <begin position="450"/>
        <end position="574"/>
    </location>
</feature>
<evidence type="ECO:0000313" key="6">
    <source>
        <dbReference type="EMBL" id="CUS31609.1"/>
    </source>
</evidence>
<evidence type="ECO:0000256" key="4">
    <source>
        <dbReference type="SAM" id="SignalP"/>
    </source>
</evidence>
<name>A0A0S4L4A6_9BACT</name>
<evidence type="ECO:0000256" key="3">
    <source>
        <dbReference type="SAM" id="MobiDB-lite"/>
    </source>
</evidence>
<reference evidence="6 7" key="1">
    <citation type="submission" date="2015-10" db="EMBL/GenBank/DDBJ databases">
        <authorList>
            <person name="Gilbert D.G."/>
        </authorList>
    </citation>
    <scope>NUCLEOTIDE SEQUENCE [LARGE SCALE GENOMIC DNA]</scope>
    <source>
        <strain evidence="6">COMA1</strain>
    </source>
</reference>
<dbReference type="RefSeq" id="WP_090742449.1">
    <property type="nucleotide sequence ID" value="NZ_CZQA01000001.1"/>
</dbReference>
<feature type="signal peptide" evidence="4">
    <location>
        <begin position="1"/>
        <end position="25"/>
    </location>
</feature>
<gene>
    <name evidence="6" type="ORF">COMA1_10185</name>
</gene>
<dbReference type="Proteomes" id="UP000199032">
    <property type="component" value="Unassembled WGS sequence"/>
</dbReference>
<dbReference type="OrthoDB" id="9815217at2"/>
<dbReference type="EMBL" id="CZQA01000001">
    <property type="protein sequence ID" value="CUS31609.1"/>
    <property type="molecule type" value="Genomic_DNA"/>
</dbReference>
<dbReference type="PANTHER" id="PTHR30329:SF21">
    <property type="entry name" value="LIPOPROTEIN YIAD-RELATED"/>
    <property type="match status" value="1"/>
</dbReference>
<feature type="coiled-coil region" evidence="2">
    <location>
        <begin position="90"/>
        <end position="366"/>
    </location>
</feature>
<dbReference type="AlphaFoldDB" id="A0A0S4L4A6"/>
<dbReference type="STRING" id="1742972.COMA1_10185"/>
<dbReference type="PRINTS" id="PR01023">
    <property type="entry name" value="NAFLGMOTY"/>
</dbReference>
<evidence type="ECO:0000259" key="5">
    <source>
        <dbReference type="PROSITE" id="PS51123"/>
    </source>
</evidence>
<evidence type="ECO:0000256" key="1">
    <source>
        <dbReference type="PROSITE-ProRule" id="PRU00473"/>
    </source>
</evidence>
<accession>A0A0S4L4A6</accession>
<dbReference type="Pfam" id="PF00691">
    <property type="entry name" value="OmpA"/>
    <property type="match status" value="1"/>
</dbReference>
<dbReference type="SUPFAM" id="SSF103088">
    <property type="entry name" value="OmpA-like"/>
    <property type="match status" value="1"/>
</dbReference>
<sequence>MLVNFSAVVLGAIALIYGQAPVSVAAAQPPAMPASSKAQLHHLQLSSSSLLVSSYGTWREPRLVSPQSTAPQVYRVDDESVRSAADGQASEELSLARNSLQAAKQKIEELKQRIGELVLQLHARETDLAALRSNAIDNSKKFRDDLAAQTEELSQAKRRVSEVEQQIAATAKGQELTQAKRRIAEAEQQTAKKEQDLTQIKRRVSEVEQQTANKELELNQAKRRVVEVEQQMAGKEQELTQVKRHVIDAEQQTTKKDQEVIQAKRRVTDVEQQLAGKDLELAQARRRIAEVEQQLTSSGREQDLAQAKRRATDAEQLVAKREQELTQVKEELKHISQKFADVNPQLSAKEAELARIKQQLVDVELNANTTASKQTDTAPAQDEPPPALSLQSIDQTLSTSTLLGPNADTTEEEETLTLLGNSDLRKISESLSSLLQPELKKGSVTVRQRGNKLTLALANSDLFSTGDATVTLGGTSLLERIGAVLHGSRYQGIEVAGHTDNIPLRSDLRKGFRDNLELSRARADYAVQILINGGLQNDRVKAVGYGDSKPITTNDTDRGKSKNRRLEIVITQTPESGITIGEGKAQVGKKPPDGSHKR</sequence>
<dbReference type="Gene3D" id="1.10.287.1490">
    <property type="match status" value="1"/>
</dbReference>
<dbReference type="InterPro" id="IPR006665">
    <property type="entry name" value="OmpA-like"/>
</dbReference>
<dbReference type="InterPro" id="IPR050330">
    <property type="entry name" value="Bact_OuterMem_StrucFunc"/>
</dbReference>
<feature type="chain" id="PRO_5006623690" description="OmpA-like domain-containing protein" evidence="4">
    <location>
        <begin position="26"/>
        <end position="598"/>
    </location>
</feature>
<keyword evidence="7" id="KW-1185">Reference proteome</keyword>
<proteinExistence type="predicted"/>
<evidence type="ECO:0000313" key="7">
    <source>
        <dbReference type="Proteomes" id="UP000199032"/>
    </source>
</evidence>
<evidence type="ECO:0000256" key="2">
    <source>
        <dbReference type="SAM" id="Coils"/>
    </source>
</evidence>
<protein>
    <recommendedName>
        <fullName evidence="5">OmpA-like domain-containing protein</fullName>
    </recommendedName>
</protein>
<dbReference type="SUPFAM" id="SSF57997">
    <property type="entry name" value="Tropomyosin"/>
    <property type="match status" value="1"/>
</dbReference>
<dbReference type="PANTHER" id="PTHR30329">
    <property type="entry name" value="STATOR ELEMENT OF FLAGELLAR MOTOR COMPLEX"/>
    <property type="match status" value="1"/>
</dbReference>
<dbReference type="Gene3D" id="3.30.1330.60">
    <property type="entry name" value="OmpA-like domain"/>
    <property type="match status" value="1"/>
</dbReference>
<organism evidence="6 7">
    <name type="scientific">Candidatus Nitrospira nitrosa</name>
    <dbReference type="NCBI Taxonomy" id="1742972"/>
    <lineage>
        <taxon>Bacteria</taxon>
        <taxon>Pseudomonadati</taxon>
        <taxon>Nitrospirota</taxon>
        <taxon>Nitrospiria</taxon>
        <taxon>Nitrospirales</taxon>
        <taxon>Nitrospiraceae</taxon>
        <taxon>Nitrospira</taxon>
    </lineage>
</organism>
<dbReference type="CDD" id="cd07185">
    <property type="entry name" value="OmpA_C-like"/>
    <property type="match status" value="1"/>
</dbReference>
<dbReference type="InterPro" id="IPR036737">
    <property type="entry name" value="OmpA-like_sf"/>
</dbReference>
<dbReference type="PROSITE" id="PS51123">
    <property type="entry name" value="OMPA_2"/>
    <property type="match status" value="1"/>
</dbReference>
<keyword evidence="2" id="KW-0175">Coiled coil</keyword>